<feature type="binding site" description="via carbamate group" evidence="4">
    <location>
        <position position="132"/>
    </location>
    <ligand>
        <name>Zn(2+)</name>
        <dbReference type="ChEBI" id="CHEBI:29105"/>
        <label>1</label>
    </ligand>
</feature>
<dbReference type="SUPFAM" id="SSF51556">
    <property type="entry name" value="Metallo-dependent hydrolases"/>
    <property type="match status" value="1"/>
</dbReference>
<comment type="caution">
    <text evidence="6">The sequence shown here is derived from an EMBL/GenBank/DDBJ whole genome shotgun (WGS) entry which is preliminary data.</text>
</comment>
<evidence type="ECO:0000313" key="6">
    <source>
        <dbReference type="EMBL" id="HJA07519.1"/>
    </source>
</evidence>
<dbReference type="GO" id="GO:0008270">
    <property type="term" value="F:zinc ion binding"/>
    <property type="evidence" value="ECO:0007669"/>
    <property type="project" value="InterPro"/>
</dbReference>
<evidence type="ECO:0000256" key="3">
    <source>
        <dbReference type="PIRSR" id="PIRSR601559-50"/>
    </source>
</evidence>
<feature type="binding site" evidence="4">
    <location>
        <position position="22"/>
    </location>
    <ligand>
        <name>Zn(2+)</name>
        <dbReference type="ChEBI" id="CHEBI:29105"/>
        <label>1</label>
    </ligand>
</feature>
<reference evidence="6" key="1">
    <citation type="journal article" date="2021" name="PeerJ">
        <title>Extensive microbial diversity within the chicken gut microbiome revealed by metagenomics and culture.</title>
        <authorList>
            <person name="Gilroy R."/>
            <person name="Ravi A."/>
            <person name="Getino M."/>
            <person name="Pursley I."/>
            <person name="Horton D.L."/>
            <person name="Alikhan N.F."/>
            <person name="Baker D."/>
            <person name="Gharbi K."/>
            <person name="Hall N."/>
            <person name="Watson M."/>
            <person name="Adriaenssens E.M."/>
            <person name="Foster-Nyarko E."/>
            <person name="Jarju S."/>
            <person name="Secka A."/>
            <person name="Antonio M."/>
            <person name="Oren A."/>
            <person name="Chaudhuri R.R."/>
            <person name="La Ragione R."/>
            <person name="Hildebrand F."/>
            <person name="Pallen M.J."/>
        </authorList>
    </citation>
    <scope>NUCLEOTIDE SEQUENCE</scope>
    <source>
        <strain evidence="6">ChiSjej2B20-11307</strain>
    </source>
</reference>
<accession>A0A9D2HBT2</accession>
<reference evidence="6" key="2">
    <citation type="submission" date="2021-04" db="EMBL/GenBank/DDBJ databases">
        <authorList>
            <person name="Gilroy R."/>
        </authorList>
    </citation>
    <scope>NUCLEOTIDE SEQUENCE</scope>
    <source>
        <strain evidence="6">ChiSjej2B20-11307</strain>
    </source>
</reference>
<dbReference type="GO" id="GO:0016787">
    <property type="term" value="F:hydrolase activity"/>
    <property type="evidence" value="ECO:0007669"/>
    <property type="project" value="UniProtKB-KW"/>
</dbReference>
<dbReference type="EMBL" id="DXAK01000049">
    <property type="protein sequence ID" value="HJA07519.1"/>
    <property type="molecule type" value="Genomic_DNA"/>
</dbReference>
<proteinExistence type="inferred from homology"/>
<keyword evidence="1 4" id="KW-0479">Metal-binding</keyword>
<comment type="cofactor">
    <cofactor evidence="4">
        <name>a divalent metal cation</name>
        <dbReference type="ChEBI" id="CHEBI:60240"/>
    </cofactor>
    <text evidence="4">Binds 2 divalent metal cations per subunit.</text>
</comment>
<dbReference type="Proteomes" id="UP000824223">
    <property type="component" value="Unassembled WGS sequence"/>
</dbReference>
<dbReference type="PANTHER" id="PTHR10819:SF3">
    <property type="entry name" value="PHOSPHOTRIESTERASE-RELATED PROTEIN"/>
    <property type="match status" value="1"/>
</dbReference>
<evidence type="ECO:0000256" key="5">
    <source>
        <dbReference type="PROSITE-ProRule" id="PRU00679"/>
    </source>
</evidence>
<dbReference type="InterPro" id="IPR001559">
    <property type="entry name" value="Phosphotriesterase"/>
</dbReference>
<feature type="binding site" evidence="4">
    <location>
        <position position="250"/>
    </location>
    <ligand>
        <name>Zn(2+)</name>
        <dbReference type="ChEBI" id="CHEBI:29105"/>
        <label>1</label>
    </ligand>
</feature>
<feature type="modified residue" description="N6-carboxylysine" evidence="3 5">
    <location>
        <position position="132"/>
    </location>
</feature>
<dbReference type="CDD" id="cd00530">
    <property type="entry name" value="PTE"/>
    <property type="match status" value="1"/>
</dbReference>
<dbReference type="PROSITE" id="PS51347">
    <property type="entry name" value="PHOSPHOTRIESTERASE_2"/>
    <property type="match status" value="1"/>
</dbReference>
<organism evidence="6 7">
    <name type="scientific">Candidatus Mediterraneibacter pullicola</name>
    <dbReference type="NCBI Taxonomy" id="2838682"/>
    <lineage>
        <taxon>Bacteria</taxon>
        <taxon>Bacillati</taxon>
        <taxon>Bacillota</taxon>
        <taxon>Clostridia</taxon>
        <taxon>Lachnospirales</taxon>
        <taxon>Lachnospiraceae</taxon>
        <taxon>Mediterraneibacter</taxon>
    </lineage>
</organism>
<evidence type="ECO:0000256" key="4">
    <source>
        <dbReference type="PIRSR" id="PIRSR601559-51"/>
    </source>
</evidence>
<name>A0A9D2HBT2_9FIRM</name>
<keyword evidence="2" id="KW-0378">Hydrolase</keyword>
<feature type="binding site" evidence="4">
    <location>
        <position position="165"/>
    </location>
    <ligand>
        <name>Zn(2+)</name>
        <dbReference type="ChEBI" id="CHEBI:29105"/>
        <label>2</label>
    </ligand>
</feature>
<evidence type="ECO:0000313" key="7">
    <source>
        <dbReference type="Proteomes" id="UP000824223"/>
    </source>
</evidence>
<dbReference type="Gene3D" id="3.20.20.140">
    <property type="entry name" value="Metal-dependent hydrolases"/>
    <property type="match status" value="1"/>
</dbReference>
<dbReference type="AlphaFoldDB" id="A0A9D2HBT2"/>
<dbReference type="PANTHER" id="PTHR10819">
    <property type="entry name" value="PHOSPHOTRIESTERASE-RELATED"/>
    <property type="match status" value="1"/>
</dbReference>
<sequence length="302" mass="33639">MKYARTVCGDIEADKMGFTYPHEHLYAVPPACQKDRDLELSDYESSVKELKNFKEVGGCTLVEASTLDYGRNLPLLKKMSEETGVNVIATTGFNKHIYYPDWVEEKSMEEIAGILAGDVLEGREGIRAGFIKIGTYYNMIHPLEKKTAIAAAEAQKRCGAPIWGHTEAGTMGMEVLDILEAQGVDFSTVALGHLDRNPDEYYLLKLADRGIYVQFDGPGKVKYYPDSVRVGLIKSLIAHGYADQLLISGDMGRASYLEGYGGGPGFKYIKTKFIPRLLDEGVSEDDIRKIFVENPKRWLAVF</sequence>
<feature type="binding site" evidence="4">
    <location>
        <position position="24"/>
    </location>
    <ligand>
        <name>Zn(2+)</name>
        <dbReference type="ChEBI" id="CHEBI:29105"/>
        <label>1</label>
    </ligand>
</feature>
<dbReference type="PIRSF" id="PIRSF016839">
    <property type="entry name" value="PhP"/>
    <property type="match status" value="1"/>
</dbReference>
<comment type="similarity">
    <text evidence="5">Belongs to the metallo-dependent hydrolases superfamily. Phosphotriesterase family.</text>
</comment>
<feature type="binding site" evidence="4">
    <location>
        <position position="193"/>
    </location>
    <ligand>
        <name>Zn(2+)</name>
        <dbReference type="ChEBI" id="CHEBI:29105"/>
        <label>2</label>
    </ligand>
</feature>
<evidence type="ECO:0000256" key="1">
    <source>
        <dbReference type="ARBA" id="ARBA00022723"/>
    </source>
</evidence>
<gene>
    <name evidence="6" type="ORF">H9798_10335</name>
</gene>
<dbReference type="Pfam" id="PF02126">
    <property type="entry name" value="PTE"/>
    <property type="match status" value="1"/>
</dbReference>
<protein>
    <submittedName>
        <fullName evidence="6">Phosphotriesterase-related protein</fullName>
    </submittedName>
</protein>
<feature type="binding site" description="via carbamate group" evidence="4">
    <location>
        <position position="132"/>
    </location>
    <ligand>
        <name>Zn(2+)</name>
        <dbReference type="ChEBI" id="CHEBI:29105"/>
        <label>2</label>
    </ligand>
</feature>
<dbReference type="InterPro" id="IPR032466">
    <property type="entry name" value="Metal_Hydrolase"/>
</dbReference>
<evidence type="ECO:0000256" key="2">
    <source>
        <dbReference type="ARBA" id="ARBA00022801"/>
    </source>
</evidence>